<dbReference type="GO" id="GO:0003700">
    <property type="term" value="F:DNA-binding transcription factor activity"/>
    <property type="evidence" value="ECO:0007669"/>
    <property type="project" value="InterPro"/>
</dbReference>
<sequence length="308" mass="33302">MLNVNLRHLHYLVTLAETGNFGAAAARAGITQSTLSAAIRGLEEELGAPLMDRSGRRMQLLPFGETVVERARDIIAQVGELPEYAARSARPLTTRLRLGMIPSVAPFVLPKLLRSLRAAHPDLSLSVREGLTQSLLAEIRAGRLDAAFIAHMPSVEEFEYTAVAEDPFLVALPPRHPLSGRAALTLADLASDRLLLLDQGHCLREHVLTALGRDGLVDEHDVRAASIMTLVQLVDFGTGITLLPRIAVDAGAVSGTGITLVRYESPSAARRLVVAWRARSYRRSDYLALAEHIRRHCLPGSDGAAAAE</sequence>
<dbReference type="SUPFAM" id="SSF53850">
    <property type="entry name" value="Periplasmic binding protein-like II"/>
    <property type="match status" value="1"/>
</dbReference>
<keyword evidence="2" id="KW-0805">Transcription regulation</keyword>
<geneLocation type="plasmid" evidence="8">
    <name>pd4m1a</name>
</geneLocation>
<dbReference type="CDD" id="cd08411">
    <property type="entry name" value="PBP2_OxyR"/>
    <property type="match status" value="1"/>
</dbReference>
<dbReference type="RefSeq" id="WP_138573899.1">
    <property type="nucleotide sequence ID" value="NZ_CP040819.1"/>
</dbReference>
<dbReference type="PANTHER" id="PTHR30346:SF26">
    <property type="entry name" value="HYDROGEN PEROXIDE-INDUCIBLE GENES ACTIVATOR"/>
    <property type="match status" value="1"/>
</dbReference>
<evidence type="ECO:0000313" key="7">
    <source>
        <dbReference type="EMBL" id="QDL93843.1"/>
    </source>
</evidence>
<dbReference type="InterPro" id="IPR036388">
    <property type="entry name" value="WH-like_DNA-bd_sf"/>
</dbReference>
<dbReference type="PROSITE" id="PS50931">
    <property type="entry name" value="HTH_LYSR"/>
    <property type="match status" value="1"/>
</dbReference>
<keyword evidence="5" id="KW-0804">Transcription</keyword>
<dbReference type="GO" id="GO:0032993">
    <property type="term" value="C:protein-DNA complex"/>
    <property type="evidence" value="ECO:0007669"/>
    <property type="project" value="TreeGrafter"/>
</dbReference>
<evidence type="ECO:0000313" key="8">
    <source>
        <dbReference type="Proteomes" id="UP000305888"/>
    </source>
</evidence>
<keyword evidence="7" id="KW-0614">Plasmid</keyword>
<dbReference type="EMBL" id="CP040819">
    <property type="protein sequence ID" value="QDL93843.1"/>
    <property type="molecule type" value="Genomic_DNA"/>
</dbReference>
<evidence type="ECO:0000256" key="4">
    <source>
        <dbReference type="ARBA" id="ARBA00023159"/>
    </source>
</evidence>
<dbReference type="OrthoDB" id="9775392at2"/>
<proteinExistence type="inferred from homology"/>
<dbReference type="InterPro" id="IPR000847">
    <property type="entry name" value="LysR_HTH_N"/>
</dbReference>
<evidence type="ECO:0000256" key="1">
    <source>
        <dbReference type="ARBA" id="ARBA00009437"/>
    </source>
</evidence>
<feature type="domain" description="HTH lysR-type" evidence="6">
    <location>
        <begin position="4"/>
        <end position="61"/>
    </location>
</feature>
<dbReference type="Pfam" id="PF03466">
    <property type="entry name" value="LysR_substrate"/>
    <property type="match status" value="1"/>
</dbReference>
<evidence type="ECO:0000259" key="6">
    <source>
        <dbReference type="PROSITE" id="PS50931"/>
    </source>
</evidence>
<dbReference type="SUPFAM" id="SSF46785">
    <property type="entry name" value="Winged helix' DNA-binding domain"/>
    <property type="match status" value="1"/>
</dbReference>
<comment type="similarity">
    <text evidence="1">Belongs to the LysR transcriptional regulatory family.</text>
</comment>
<dbReference type="Gene3D" id="3.40.190.10">
    <property type="entry name" value="Periplasmic binding protein-like II"/>
    <property type="match status" value="2"/>
</dbReference>
<evidence type="ECO:0000256" key="5">
    <source>
        <dbReference type="ARBA" id="ARBA00023163"/>
    </source>
</evidence>
<dbReference type="Pfam" id="PF00126">
    <property type="entry name" value="HTH_1"/>
    <property type="match status" value="1"/>
</dbReference>
<evidence type="ECO:0000256" key="2">
    <source>
        <dbReference type="ARBA" id="ARBA00023015"/>
    </source>
</evidence>
<dbReference type="FunFam" id="1.10.10.10:FF:000001">
    <property type="entry name" value="LysR family transcriptional regulator"/>
    <property type="match status" value="1"/>
</dbReference>
<dbReference type="InterPro" id="IPR036390">
    <property type="entry name" value="WH_DNA-bd_sf"/>
</dbReference>
<evidence type="ECO:0000256" key="3">
    <source>
        <dbReference type="ARBA" id="ARBA00023125"/>
    </source>
</evidence>
<dbReference type="AlphaFoldDB" id="A0A5B8G4H9"/>
<dbReference type="GO" id="GO:0003677">
    <property type="term" value="F:DNA binding"/>
    <property type="evidence" value="ECO:0007669"/>
    <property type="project" value="UniProtKB-KW"/>
</dbReference>
<keyword evidence="3" id="KW-0238">DNA-binding</keyword>
<accession>A0A5B8G4H9</accession>
<dbReference type="KEGG" id="ppru:FDP22_18325"/>
<dbReference type="Gene3D" id="1.10.10.10">
    <property type="entry name" value="Winged helix-like DNA-binding domain superfamily/Winged helix DNA-binding domain"/>
    <property type="match status" value="1"/>
</dbReference>
<protein>
    <submittedName>
        <fullName evidence="7">Hydrogen peroxide-inducible genes activator</fullName>
    </submittedName>
</protein>
<reference evidence="7 8" key="1">
    <citation type="submission" date="2019-06" db="EMBL/GenBank/DDBJ databases">
        <title>Genome sequence of Rhodobacteraceae bacterium D4M1.</title>
        <authorList>
            <person name="Cao J."/>
        </authorList>
    </citation>
    <scope>NUCLEOTIDE SEQUENCE [LARGE SCALE GENOMIC DNA]</scope>
    <source>
        <strain evidence="7 8">D4M1</strain>
        <plasmid evidence="8">pd4m1a</plasmid>
    </source>
</reference>
<dbReference type="PRINTS" id="PR00039">
    <property type="entry name" value="HTHLYSR"/>
</dbReference>
<organism evidence="7 8">
    <name type="scientific">Paroceanicella profunda</name>
    <dbReference type="NCBI Taxonomy" id="2579971"/>
    <lineage>
        <taxon>Bacteria</taxon>
        <taxon>Pseudomonadati</taxon>
        <taxon>Pseudomonadota</taxon>
        <taxon>Alphaproteobacteria</taxon>
        <taxon>Rhodobacterales</taxon>
        <taxon>Paracoccaceae</taxon>
        <taxon>Paroceanicella</taxon>
    </lineage>
</organism>
<keyword evidence="4" id="KW-0010">Activator</keyword>
<keyword evidence="8" id="KW-1185">Reference proteome</keyword>
<gene>
    <name evidence="7" type="ORF">FDP22_18325</name>
</gene>
<dbReference type="InterPro" id="IPR005119">
    <property type="entry name" value="LysR_subst-bd"/>
</dbReference>
<name>A0A5B8G4H9_9RHOB</name>
<dbReference type="Proteomes" id="UP000305888">
    <property type="component" value="Plasmid pD4M1A"/>
</dbReference>
<dbReference type="PANTHER" id="PTHR30346">
    <property type="entry name" value="TRANSCRIPTIONAL DUAL REGULATOR HCAR-RELATED"/>
    <property type="match status" value="1"/>
</dbReference>